<feature type="compositionally biased region" description="Gly residues" evidence="1">
    <location>
        <begin position="255"/>
        <end position="267"/>
    </location>
</feature>
<feature type="compositionally biased region" description="Polar residues" evidence="1">
    <location>
        <begin position="151"/>
        <end position="164"/>
    </location>
</feature>
<feature type="region of interest" description="Disordered" evidence="1">
    <location>
        <begin position="250"/>
        <end position="284"/>
    </location>
</feature>
<proteinExistence type="predicted"/>
<dbReference type="AlphaFoldDB" id="A0AAD4BQW2"/>
<dbReference type="EMBL" id="WHUW01000020">
    <property type="protein sequence ID" value="KAF8436960.1"/>
    <property type="molecule type" value="Genomic_DNA"/>
</dbReference>
<protein>
    <submittedName>
        <fullName evidence="2">Uncharacterized protein</fullName>
    </submittedName>
</protein>
<accession>A0AAD4BQW2</accession>
<evidence type="ECO:0000313" key="3">
    <source>
        <dbReference type="Proteomes" id="UP001194468"/>
    </source>
</evidence>
<name>A0AAD4BQW2_BOLED</name>
<reference evidence="2" key="1">
    <citation type="submission" date="2019-10" db="EMBL/GenBank/DDBJ databases">
        <authorList>
            <consortium name="DOE Joint Genome Institute"/>
            <person name="Kuo A."/>
            <person name="Miyauchi S."/>
            <person name="Kiss E."/>
            <person name="Drula E."/>
            <person name="Kohler A."/>
            <person name="Sanchez-Garcia M."/>
            <person name="Andreopoulos B."/>
            <person name="Barry K.W."/>
            <person name="Bonito G."/>
            <person name="Buee M."/>
            <person name="Carver A."/>
            <person name="Chen C."/>
            <person name="Cichocki N."/>
            <person name="Clum A."/>
            <person name="Culley D."/>
            <person name="Crous P.W."/>
            <person name="Fauchery L."/>
            <person name="Girlanda M."/>
            <person name="Hayes R."/>
            <person name="Keri Z."/>
            <person name="LaButti K."/>
            <person name="Lipzen A."/>
            <person name="Lombard V."/>
            <person name="Magnuson J."/>
            <person name="Maillard F."/>
            <person name="Morin E."/>
            <person name="Murat C."/>
            <person name="Nolan M."/>
            <person name="Ohm R."/>
            <person name="Pangilinan J."/>
            <person name="Pereira M."/>
            <person name="Perotto S."/>
            <person name="Peter M."/>
            <person name="Riley R."/>
            <person name="Sitrit Y."/>
            <person name="Stielow B."/>
            <person name="Szollosi G."/>
            <person name="Zifcakova L."/>
            <person name="Stursova M."/>
            <person name="Spatafora J.W."/>
            <person name="Tedersoo L."/>
            <person name="Vaario L.-M."/>
            <person name="Yamada A."/>
            <person name="Yan M."/>
            <person name="Wang P."/>
            <person name="Xu J."/>
            <person name="Bruns T."/>
            <person name="Baldrian P."/>
            <person name="Vilgalys R."/>
            <person name="Henrissat B."/>
            <person name="Grigoriev I.V."/>
            <person name="Hibbett D."/>
            <person name="Nagy L.G."/>
            <person name="Martin F.M."/>
        </authorList>
    </citation>
    <scope>NUCLEOTIDE SEQUENCE</scope>
    <source>
        <strain evidence="2">BED1</strain>
    </source>
</reference>
<sequence length="391" mass="41488">MKRQRWEGRLTPMLNCFIEDVYQKRWYRIWAVATATCFLGRAARYVWSKEVLGPDTHCLRRTPAWCMSLQPNALRSSSSSGGMSSSQDGVRSVWASVASGTRPGATIASGGGRFWRGACKAGQTRKVTFRCTHTLQSPVYTCPISPPNPSFRGQQTHGPSQATSGVRVGAHHQTGTRINATTGTGTGTEMHESVNANAGTARVMHPVGNVRLIPHVLRILILPVPVIHITFGAMMMSVPATTVGTTGIATETETGGTGTGTEIGTGTGDTTDETPGHPGTTTVQTAPPQVEEAMVPETVNGAVVTTTEEKETGNEGGVGTMTNHDPEIANMTDDLLPRSTVPHHHPRAVVSPLSHMLVHALKSVRLSSRTSFSSSPTSAVVSISGKALDFS</sequence>
<comment type="caution">
    <text evidence="2">The sequence shown here is derived from an EMBL/GenBank/DDBJ whole genome shotgun (WGS) entry which is preliminary data.</text>
</comment>
<evidence type="ECO:0000313" key="2">
    <source>
        <dbReference type="EMBL" id="KAF8436960.1"/>
    </source>
</evidence>
<dbReference type="Proteomes" id="UP001194468">
    <property type="component" value="Unassembled WGS sequence"/>
</dbReference>
<feature type="region of interest" description="Disordered" evidence="1">
    <location>
        <begin position="151"/>
        <end position="171"/>
    </location>
</feature>
<keyword evidence="3" id="KW-1185">Reference proteome</keyword>
<organism evidence="2 3">
    <name type="scientific">Boletus edulis BED1</name>
    <dbReference type="NCBI Taxonomy" id="1328754"/>
    <lineage>
        <taxon>Eukaryota</taxon>
        <taxon>Fungi</taxon>
        <taxon>Dikarya</taxon>
        <taxon>Basidiomycota</taxon>
        <taxon>Agaricomycotina</taxon>
        <taxon>Agaricomycetes</taxon>
        <taxon>Agaricomycetidae</taxon>
        <taxon>Boletales</taxon>
        <taxon>Boletineae</taxon>
        <taxon>Boletaceae</taxon>
        <taxon>Boletoideae</taxon>
        <taxon>Boletus</taxon>
    </lineage>
</organism>
<gene>
    <name evidence="2" type="ORF">L210DRAFT_2441572</name>
</gene>
<evidence type="ECO:0000256" key="1">
    <source>
        <dbReference type="SAM" id="MobiDB-lite"/>
    </source>
</evidence>
<reference evidence="2" key="2">
    <citation type="journal article" date="2020" name="Nat. Commun.">
        <title>Large-scale genome sequencing of mycorrhizal fungi provides insights into the early evolution of symbiotic traits.</title>
        <authorList>
            <person name="Miyauchi S."/>
            <person name="Kiss E."/>
            <person name="Kuo A."/>
            <person name="Drula E."/>
            <person name="Kohler A."/>
            <person name="Sanchez-Garcia M."/>
            <person name="Morin E."/>
            <person name="Andreopoulos B."/>
            <person name="Barry K.W."/>
            <person name="Bonito G."/>
            <person name="Buee M."/>
            <person name="Carver A."/>
            <person name="Chen C."/>
            <person name="Cichocki N."/>
            <person name="Clum A."/>
            <person name="Culley D."/>
            <person name="Crous P.W."/>
            <person name="Fauchery L."/>
            <person name="Girlanda M."/>
            <person name="Hayes R.D."/>
            <person name="Keri Z."/>
            <person name="LaButti K."/>
            <person name="Lipzen A."/>
            <person name="Lombard V."/>
            <person name="Magnuson J."/>
            <person name="Maillard F."/>
            <person name="Murat C."/>
            <person name="Nolan M."/>
            <person name="Ohm R.A."/>
            <person name="Pangilinan J."/>
            <person name="Pereira M.F."/>
            <person name="Perotto S."/>
            <person name="Peter M."/>
            <person name="Pfister S."/>
            <person name="Riley R."/>
            <person name="Sitrit Y."/>
            <person name="Stielow J.B."/>
            <person name="Szollosi G."/>
            <person name="Zifcakova L."/>
            <person name="Stursova M."/>
            <person name="Spatafora J.W."/>
            <person name="Tedersoo L."/>
            <person name="Vaario L.M."/>
            <person name="Yamada A."/>
            <person name="Yan M."/>
            <person name="Wang P."/>
            <person name="Xu J."/>
            <person name="Bruns T."/>
            <person name="Baldrian P."/>
            <person name="Vilgalys R."/>
            <person name="Dunand C."/>
            <person name="Henrissat B."/>
            <person name="Grigoriev I.V."/>
            <person name="Hibbett D."/>
            <person name="Nagy L.G."/>
            <person name="Martin F.M."/>
        </authorList>
    </citation>
    <scope>NUCLEOTIDE SEQUENCE</scope>
    <source>
        <strain evidence="2">BED1</strain>
    </source>
</reference>